<dbReference type="OMA" id="NEASQAW"/>
<evidence type="ECO:0000256" key="1">
    <source>
        <dbReference type="SAM" id="MobiDB-lite"/>
    </source>
</evidence>
<feature type="compositionally biased region" description="Basic and acidic residues" evidence="1">
    <location>
        <begin position="80"/>
        <end position="93"/>
    </location>
</feature>
<dbReference type="AlphaFoldDB" id="A0A1B8AHH2"/>
<gene>
    <name evidence="2" type="ORF">FPOA_11720</name>
</gene>
<reference evidence="2 3" key="1">
    <citation type="submission" date="2016-06" db="EMBL/GenBank/DDBJ databases">
        <title>Living apart together: crosstalk between the core and supernumerary genomes in a fungal plant pathogen.</title>
        <authorList>
            <person name="Vanheule A."/>
            <person name="Audenaert K."/>
            <person name="Warris S."/>
            <person name="Van De Geest H."/>
            <person name="Schijlen E."/>
            <person name="Hofte M."/>
            <person name="De Saeger S."/>
            <person name="Haesaert G."/>
            <person name="Waalwijk C."/>
            <person name="Van Der Lee T."/>
        </authorList>
    </citation>
    <scope>NUCLEOTIDE SEQUENCE [LARGE SCALE GENOMIC DNA]</scope>
    <source>
        <strain evidence="2 3">2516</strain>
    </source>
</reference>
<dbReference type="EMBL" id="LYXU01000004">
    <property type="protein sequence ID" value="OBS19998.1"/>
    <property type="molecule type" value="Genomic_DNA"/>
</dbReference>
<name>A0A1B8AHH2_FUSPO</name>
<protein>
    <submittedName>
        <fullName evidence="2">Uncharacterized protein</fullName>
    </submittedName>
</protein>
<evidence type="ECO:0000313" key="2">
    <source>
        <dbReference type="EMBL" id="OBS19998.1"/>
    </source>
</evidence>
<organism evidence="2 3">
    <name type="scientific">Fusarium poae</name>
    <dbReference type="NCBI Taxonomy" id="36050"/>
    <lineage>
        <taxon>Eukaryota</taxon>
        <taxon>Fungi</taxon>
        <taxon>Dikarya</taxon>
        <taxon>Ascomycota</taxon>
        <taxon>Pezizomycotina</taxon>
        <taxon>Sordariomycetes</taxon>
        <taxon>Hypocreomycetidae</taxon>
        <taxon>Hypocreales</taxon>
        <taxon>Nectriaceae</taxon>
        <taxon>Fusarium</taxon>
    </lineage>
</organism>
<evidence type="ECO:0000313" key="3">
    <source>
        <dbReference type="Proteomes" id="UP000091967"/>
    </source>
</evidence>
<sequence>MAEQVRLQDSKKKFQAAFKHAVSQKEEAEKQYNDDKEVGITNDNFIVWSALNAPAYSAARNEYSAARASYEQALQQADNKGFKDWQEKVKQAARDNAGPNGPDYDTLVGPDE</sequence>
<proteinExistence type="predicted"/>
<accession>A0A1B8AHH2</accession>
<dbReference type="Proteomes" id="UP000091967">
    <property type="component" value="Unassembled WGS sequence"/>
</dbReference>
<feature type="region of interest" description="Disordered" evidence="1">
    <location>
        <begin position="78"/>
        <end position="112"/>
    </location>
</feature>
<comment type="caution">
    <text evidence="2">The sequence shown here is derived from an EMBL/GenBank/DDBJ whole genome shotgun (WGS) entry which is preliminary data.</text>
</comment>
<keyword evidence="3" id="KW-1185">Reference proteome</keyword>